<dbReference type="Proteomes" id="UP000199021">
    <property type="component" value="Unassembled WGS sequence"/>
</dbReference>
<evidence type="ECO:0000313" key="3">
    <source>
        <dbReference type="Proteomes" id="UP000199021"/>
    </source>
</evidence>
<dbReference type="STRING" id="478744.SAMN05444359_103157"/>
<feature type="region of interest" description="Disordered" evidence="1">
    <location>
        <begin position="317"/>
        <end position="339"/>
    </location>
</feature>
<dbReference type="PANTHER" id="PTHR32305">
    <property type="match status" value="1"/>
</dbReference>
<name>A0A1H9BJI9_9BACT</name>
<keyword evidence="3" id="KW-1185">Reference proteome</keyword>
<dbReference type="EMBL" id="FOFB01000003">
    <property type="protein sequence ID" value="SEP89160.1"/>
    <property type="molecule type" value="Genomic_DNA"/>
</dbReference>
<dbReference type="PANTHER" id="PTHR32305:SF15">
    <property type="entry name" value="PROTEIN RHSA-RELATED"/>
    <property type="match status" value="1"/>
</dbReference>
<dbReference type="InterPro" id="IPR022385">
    <property type="entry name" value="Rhs_assc_core"/>
</dbReference>
<dbReference type="InterPro" id="IPR050708">
    <property type="entry name" value="T6SS_VgrG/RHS"/>
</dbReference>
<protein>
    <submittedName>
        <fullName evidence="2">RHS repeat-associated core domain-containing protein</fullName>
    </submittedName>
</protein>
<dbReference type="NCBIfam" id="TIGR03696">
    <property type="entry name" value="Rhs_assc_core"/>
    <property type="match status" value="1"/>
</dbReference>
<evidence type="ECO:0000256" key="1">
    <source>
        <dbReference type="SAM" id="MobiDB-lite"/>
    </source>
</evidence>
<accession>A0A1H9BJI9</accession>
<sequence length="339" mass="37256">MTFYLHDHLGNTRVTFRADSPSDIAIEYAADYYPYGKILREYRPCSPNRYLSTHHERDAETGYDNRGARLYDSELGRFLGVDPLASKFSGWSPYNYVMGNPISLVDPDGMAASDPPIHEAFAFMVAQRNSTSEMNIALSRTHTKTSFSGGRKITETRTSQQLLRTNDRGEILEFSSTWTKSIETEEIKFPNSRTTKTEQGSSTDFSSDGDLQLKQAVRIIEGIHNEGSKQGGQESVLNIVGMSNNPVGSRGDAAKAVATAIVRKTAHPVISTVFSMLVSANGGSDGFNLSNTAVLVDEHMKTGSPVYGVEGSQYQSRPAVSERDGALHDSNINVYEDKD</sequence>
<dbReference type="Gene3D" id="2.180.10.10">
    <property type="entry name" value="RHS repeat-associated core"/>
    <property type="match status" value="1"/>
</dbReference>
<reference evidence="3" key="1">
    <citation type="submission" date="2016-10" db="EMBL/GenBank/DDBJ databases">
        <authorList>
            <person name="Varghese N."/>
            <person name="Submissions S."/>
        </authorList>
    </citation>
    <scope>NUCLEOTIDE SEQUENCE [LARGE SCALE GENOMIC DNA]</scope>
    <source>
        <strain evidence="3">DSM 24740</strain>
    </source>
</reference>
<proteinExistence type="predicted"/>
<dbReference type="AlphaFoldDB" id="A0A1H9BJI9"/>
<dbReference type="InParanoid" id="A0A1H9BJI9"/>
<evidence type="ECO:0000313" key="2">
    <source>
        <dbReference type="EMBL" id="SEP89160.1"/>
    </source>
</evidence>
<organism evidence="2 3">
    <name type="scientific">Neolewinella agarilytica</name>
    <dbReference type="NCBI Taxonomy" id="478744"/>
    <lineage>
        <taxon>Bacteria</taxon>
        <taxon>Pseudomonadati</taxon>
        <taxon>Bacteroidota</taxon>
        <taxon>Saprospiria</taxon>
        <taxon>Saprospirales</taxon>
        <taxon>Lewinellaceae</taxon>
        <taxon>Neolewinella</taxon>
    </lineage>
</organism>
<gene>
    <name evidence="2" type="ORF">SAMN05444359_103157</name>
</gene>